<dbReference type="Proteomes" id="UP000697998">
    <property type="component" value="Unassembled WGS sequence"/>
</dbReference>
<sequence>MKASQSSRLVIDASIARASGGADAVHPTAATVRDFLQQVLIICHRAVMTPAIRGEWDRHESSFARKWRRSMVAKRKLIILDLPERCDLRTAVDQGSASRNEKSAMIKDLLLVEAAIATDERIIALDDKVKTLFGAESREIPELRTIIWINPVTNPAGTLALLKGEASLRQWTLAAMSKDI</sequence>
<protein>
    <submittedName>
        <fullName evidence="1">Uncharacterized protein</fullName>
    </submittedName>
</protein>
<gene>
    <name evidence="1" type="ORF">IPJ27_07735</name>
</gene>
<accession>A0A935PY63</accession>
<proteinExistence type="predicted"/>
<evidence type="ECO:0000313" key="1">
    <source>
        <dbReference type="EMBL" id="MBK7674659.1"/>
    </source>
</evidence>
<evidence type="ECO:0000313" key="2">
    <source>
        <dbReference type="Proteomes" id="UP000697998"/>
    </source>
</evidence>
<reference evidence="1 2" key="1">
    <citation type="submission" date="2020-10" db="EMBL/GenBank/DDBJ databases">
        <title>Connecting structure to function with the recovery of over 1000 high-quality activated sludge metagenome-assembled genomes encoding full-length rRNA genes using long-read sequencing.</title>
        <authorList>
            <person name="Singleton C.M."/>
            <person name="Petriglieri F."/>
            <person name="Kristensen J.M."/>
            <person name="Kirkegaard R.H."/>
            <person name="Michaelsen T.Y."/>
            <person name="Andersen M.H."/>
            <person name="Karst S.M."/>
            <person name="Dueholm M.S."/>
            <person name="Nielsen P.H."/>
            <person name="Albertsen M."/>
        </authorList>
    </citation>
    <scope>NUCLEOTIDE SEQUENCE [LARGE SCALE GENOMIC DNA]</scope>
    <source>
        <strain evidence="1">EsbW_18-Q3-R4-48_BATAC.285</strain>
    </source>
</reference>
<dbReference type="AlphaFoldDB" id="A0A935PY63"/>
<comment type="caution">
    <text evidence="1">The sequence shown here is derived from an EMBL/GenBank/DDBJ whole genome shotgun (WGS) entry which is preliminary data.</text>
</comment>
<name>A0A935PY63_9PROT</name>
<dbReference type="EMBL" id="JADJMH010000005">
    <property type="protein sequence ID" value="MBK7674659.1"/>
    <property type="molecule type" value="Genomic_DNA"/>
</dbReference>
<organism evidence="1 2">
    <name type="scientific">Candidatus Accumulibacter proximus</name>
    <dbReference type="NCBI Taxonomy" id="2954385"/>
    <lineage>
        <taxon>Bacteria</taxon>
        <taxon>Pseudomonadati</taxon>
        <taxon>Pseudomonadota</taxon>
        <taxon>Betaproteobacteria</taxon>
        <taxon>Candidatus Accumulibacter</taxon>
    </lineage>
</organism>